<name>A0ABS9TQ45_9PSEU</name>
<organism evidence="2 3">
    <name type="scientific">Pseudonocardia alaniniphila</name>
    <dbReference type="NCBI Taxonomy" id="75291"/>
    <lineage>
        <taxon>Bacteria</taxon>
        <taxon>Bacillati</taxon>
        <taxon>Actinomycetota</taxon>
        <taxon>Actinomycetes</taxon>
        <taxon>Pseudonocardiales</taxon>
        <taxon>Pseudonocardiaceae</taxon>
        <taxon>Pseudonocardia</taxon>
    </lineage>
</organism>
<dbReference type="RefSeq" id="WP_241041461.1">
    <property type="nucleotide sequence ID" value="NZ_BAAAJF010000060.1"/>
</dbReference>
<gene>
    <name evidence="2" type="ORF">MMF94_33565</name>
</gene>
<dbReference type="Proteomes" id="UP001299970">
    <property type="component" value="Unassembled WGS sequence"/>
</dbReference>
<dbReference type="EMBL" id="JAKXMK010000035">
    <property type="protein sequence ID" value="MCH6170658.1"/>
    <property type="molecule type" value="Genomic_DNA"/>
</dbReference>
<evidence type="ECO:0000313" key="2">
    <source>
        <dbReference type="EMBL" id="MCH6170658.1"/>
    </source>
</evidence>
<feature type="domain" description="DUF3291" evidence="1">
    <location>
        <begin position="6"/>
        <end position="144"/>
    </location>
</feature>
<keyword evidence="3" id="KW-1185">Reference proteome</keyword>
<reference evidence="2 3" key="1">
    <citation type="submission" date="2022-03" db="EMBL/GenBank/DDBJ databases">
        <title>Pseudonocardia alaer sp. nov., a novel actinomycete isolated from reed forest soil.</title>
        <authorList>
            <person name="Wang L."/>
        </authorList>
    </citation>
    <scope>NUCLEOTIDE SEQUENCE [LARGE SCALE GENOMIC DNA]</scope>
    <source>
        <strain evidence="2 3">Y-16303</strain>
    </source>
</reference>
<protein>
    <submittedName>
        <fullName evidence="2">DUF3291 domain-containing protein</fullName>
    </submittedName>
</protein>
<evidence type="ECO:0000313" key="3">
    <source>
        <dbReference type="Proteomes" id="UP001299970"/>
    </source>
</evidence>
<dbReference type="SUPFAM" id="SSF54909">
    <property type="entry name" value="Dimeric alpha+beta barrel"/>
    <property type="match status" value="1"/>
</dbReference>
<comment type="caution">
    <text evidence="2">The sequence shown here is derived from an EMBL/GenBank/DDBJ whole genome shotgun (WGS) entry which is preliminary data.</text>
</comment>
<evidence type="ECO:0000259" key="1">
    <source>
        <dbReference type="Pfam" id="PF11695"/>
    </source>
</evidence>
<accession>A0ABS9TQ45</accession>
<dbReference type="Pfam" id="PF11695">
    <property type="entry name" value="DUF3291"/>
    <property type="match status" value="1"/>
</dbReference>
<dbReference type="InterPro" id="IPR021708">
    <property type="entry name" value="DUF3291"/>
</dbReference>
<proteinExistence type="predicted"/>
<sequence length="166" mass="18643">MTNWEIAQVNIALPVVPLTEPELKWFVDALVPVNAVADAAPGFRWRMKTEDGDATAVRGFGDDRIIVNMTVWDSLEALGDFVYRNPAHLAVLRRKREGFSRLGQAHQVLWWVPVGHRPTVLEAEERLAHLREHGPSAWAFTFGTPFPAPDAAQESLGGQEDWYCRA</sequence>
<dbReference type="InterPro" id="IPR011008">
    <property type="entry name" value="Dimeric_a/b-barrel"/>
</dbReference>